<evidence type="ECO:0000313" key="6">
    <source>
        <dbReference type="EMBL" id="MBA0788518.1"/>
    </source>
</evidence>
<evidence type="ECO:0000256" key="4">
    <source>
        <dbReference type="ARBA" id="ARBA00023136"/>
    </source>
</evidence>
<keyword evidence="4 5" id="KW-0472">Membrane</keyword>
<dbReference type="EMBL" id="JABEZW010227963">
    <property type="protein sequence ID" value="MBA0788518.1"/>
    <property type="molecule type" value="Genomic_DNA"/>
</dbReference>
<evidence type="ECO:0000256" key="5">
    <source>
        <dbReference type="SAM" id="Phobius"/>
    </source>
</evidence>
<sequence length="388" mass="43373">VVVFIPKAIKEKKKGHFTGAVQLGAAAACVVVLVPMGMAGWHLSRNKMLFFSGALFISLAICVHLTPYFPSVPDFVTSVSSAVVFDHRSSCINLVNEISWEVKPNASFHHFNNTQNSSSIADFYDKRWDWSDSYKLKACEFTKLSKSDASDLLNGSWVVIAGDSQARLFTLSLLNLILGPQSQRMDSVRADLFKRHSDYSVLVNETGMKLDFIWAPYVMNLTNLVMNFKTQKNCPDVMIMGAGLWHMLHFTNASDYDLHLHILKTQVVSLLPFSTELAMNEPVTGSVPIKSSHLFWLGMPVLINGMLNTEEKRAKMNDAMWHAYDKALGDSKLLRQTGGPLFLLDFQSLTWNCGPHCTSDGMHYDGAIYEAAVQIMLNTLLIESHQTL</sequence>
<proteinExistence type="predicted"/>
<protein>
    <recommendedName>
        <fullName evidence="8">Pmr5/Cas1p GDSL/SGNH-like acyl-esterase family protein</fullName>
    </recommendedName>
</protein>
<dbReference type="GO" id="GO:0045492">
    <property type="term" value="P:xylan biosynthetic process"/>
    <property type="evidence" value="ECO:0007669"/>
    <property type="project" value="TreeGrafter"/>
</dbReference>
<evidence type="ECO:0000256" key="1">
    <source>
        <dbReference type="ARBA" id="ARBA00004370"/>
    </source>
</evidence>
<evidence type="ECO:0008006" key="8">
    <source>
        <dbReference type="Google" id="ProtNLM"/>
    </source>
</evidence>
<dbReference type="GO" id="GO:0005794">
    <property type="term" value="C:Golgi apparatus"/>
    <property type="evidence" value="ECO:0007669"/>
    <property type="project" value="TreeGrafter"/>
</dbReference>
<keyword evidence="7" id="KW-1185">Reference proteome</keyword>
<name>A0A7J9FTM9_9ROSI</name>
<evidence type="ECO:0000313" key="7">
    <source>
        <dbReference type="Proteomes" id="UP000593568"/>
    </source>
</evidence>
<dbReference type="AlphaFoldDB" id="A0A7J9FTM9"/>
<evidence type="ECO:0000256" key="3">
    <source>
        <dbReference type="ARBA" id="ARBA00022989"/>
    </source>
</evidence>
<keyword evidence="2 5" id="KW-0812">Transmembrane</keyword>
<comment type="subcellular location">
    <subcellularLocation>
        <location evidence="1">Membrane</location>
    </subcellularLocation>
</comment>
<gene>
    <name evidence="6" type="ORF">Gotri_026326</name>
</gene>
<organism evidence="6 7">
    <name type="scientific">Gossypium trilobum</name>
    <dbReference type="NCBI Taxonomy" id="34281"/>
    <lineage>
        <taxon>Eukaryota</taxon>
        <taxon>Viridiplantae</taxon>
        <taxon>Streptophyta</taxon>
        <taxon>Embryophyta</taxon>
        <taxon>Tracheophyta</taxon>
        <taxon>Spermatophyta</taxon>
        <taxon>Magnoliopsida</taxon>
        <taxon>eudicotyledons</taxon>
        <taxon>Gunneridae</taxon>
        <taxon>Pentapetalae</taxon>
        <taxon>rosids</taxon>
        <taxon>malvids</taxon>
        <taxon>Malvales</taxon>
        <taxon>Malvaceae</taxon>
        <taxon>Malvoideae</taxon>
        <taxon>Gossypium</taxon>
    </lineage>
</organism>
<dbReference type="GO" id="GO:0016407">
    <property type="term" value="F:acetyltransferase activity"/>
    <property type="evidence" value="ECO:0007669"/>
    <property type="project" value="TreeGrafter"/>
</dbReference>
<comment type="caution">
    <text evidence="6">The sequence shown here is derived from an EMBL/GenBank/DDBJ whole genome shotgun (WGS) entry which is preliminary data.</text>
</comment>
<dbReference type="PANTHER" id="PTHR13533">
    <property type="entry name" value="N-ACETYLNEURAMINATE 9-O-ACETYLTRANSFERASE"/>
    <property type="match status" value="1"/>
</dbReference>
<dbReference type="PANTHER" id="PTHR13533:SF31">
    <property type="entry name" value="PROTEIN ALTERED XYLOGLUCAN 9"/>
    <property type="match status" value="1"/>
</dbReference>
<feature type="transmembrane region" description="Helical" evidence="5">
    <location>
        <begin position="20"/>
        <end position="41"/>
    </location>
</feature>
<feature type="transmembrane region" description="Helical" evidence="5">
    <location>
        <begin position="48"/>
        <end position="69"/>
    </location>
</feature>
<dbReference type="GO" id="GO:0016020">
    <property type="term" value="C:membrane"/>
    <property type="evidence" value="ECO:0007669"/>
    <property type="project" value="UniProtKB-SubCell"/>
</dbReference>
<dbReference type="Proteomes" id="UP000593568">
    <property type="component" value="Unassembled WGS sequence"/>
</dbReference>
<reference evidence="6 7" key="1">
    <citation type="journal article" date="2019" name="Genome Biol. Evol.">
        <title>Insights into the evolution of the New World diploid cottons (Gossypium, subgenus Houzingenia) based on genome sequencing.</title>
        <authorList>
            <person name="Grover C.E."/>
            <person name="Arick M.A. 2nd"/>
            <person name="Thrash A."/>
            <person name="Conover J.L."/>
            <person name="Sanders W.S."/>
            <person name="Peterson D.G."/>
            <person name="Frelichowski J.E."/>
            <person name="Scheffler J.A."/>
            <person name="Scheffler B.E."/>
            <person name="Wendel J.F."/>
        </authorList>
    </citation>
    <scope>NUCLEOTIDE SEQUENCE [LARGE SCALE GENOMIC DNA]</scope>
    <source>
        <strain evidence="6">8</strain>
        <tissue evidence="6">Leaf</tissue>
    </source>
</reference>
<keyword evidence="3 5" id="KW-1133">Transmembrane helix</keyword>
<feature type="non-terminal residue" evidence="6">
    <location>
        <position position="1"/>
    </location>
</feature>
<evidence type="ECO:0000256" key="2">
    <source>
        <dbReference type="ARBA" id="ARBA00022692"/>
    </source>
</evidence>
<accession>A0A7J9FTM9</accession>